<dbReference type="PROSITE" id="PS51257">
    <property type="entry name" value="PROKAR_LIPOPROTEIN"/>
    <property type="match status" value="1"/>
</dbReference>
<dbReference type="Pfam" id="PF11138">
    <property type="entry name" value="DUF2911"/>
    <property type="match status" value="1"/>
</dbReference>
<dbReference type="EMBL" id="BRVO01000001">
    <property type="protein sequence ID" value="GLB47703.1"/>
    <property type="molecule type" value="Genomic_DNA"/>
</dbReference>
<reference evidence="2" key="1">
    <citation type="submission" date="2022-07" db="EMBL/GenBank/DDBJ databases">
        <title>Taxonomy of Novel Oxalotrophic and Methylotrophic Bacteria.</title>
        <authorList>
            <person name="Sahin N."/>
            <person name="Tani A."/>
        </authorList>
    </citation>
    <scope>NUCLEOTIDE SEQUENCE</scope>
    <source>
        <strain evidence="2">Y10</strain>
    </source>
</reference>
<accession>A0ABQ5MEC3</accession>
<organism evidence="2 3">
    <name type="scientific">Neptunitalea lumnitzerae</name>
    <dbReference type="NCBI Taxonomy" id="2965509"/>
    <lineage>
        <taxon>Bacteria</taxon>
        <taxon>Pseudomonadati</taxon>
        <taxon>Bacteroidota</taxon>
        <taxon>Flavobacteriia</taxon>
        <taxon>Flavobacteriales</taxon>
        <taxon>Flavobacteriaceae</taxon>
        <taxon>Neptunitalea</taxon>
    </lineage>
</organism>
<sequence length="314" mass="35968">MKKGVLVLLILAMFISCNNHEKMDKGENIKETVQLESYPGLDIPTKSQFSTVSQKLGVSNVSIGYFRPNVNDRNVWGEVVEWDSVWRAGAESSTVFEIEKDVYVGKSESILPKGKYSFFIIPKQNTAWEVVFNKDNSLYGTSGYDSKKDVLRLKVNPVSSSEFFETMTFMFDEVKDFDLNIKFGWADKSFEFPIRIDESTVWDEFNQYFKSKSIPDSIKSKYYLKVANFCVFTNDTLKAEECLSLVDKSIDKKPDDFNAYIVKSELLALLMDYESAVVYAKKAHSIGSKSRKMPLEVANHLEENITKYQTLTKL</sequence>
<dbReference type="RefSeq" id="WP_281763372.1">
    <property type="nucleotide sequence ID" value="NZ_BRVO01000001.1"/>
</dbReference>
<dbReference type="Gene3D" id="1.25.40.10">
    <property type="entry name" value="Tetratricopeptide repeat domain"/>
    <property type="match status" value="1"/>
</dbReference>
<proteinExistence type="predicted"/>
<dbReference type="InterPro" id="IPR011990">
    <property type="entry name" value="TPR-like_helical_dom_sf"/>
</dbReference>
<evidence type="ECO:0008006" key="4">
    <source>
        <dbReference type="Google" id="ProtNLM"/>
    </source>
</evidence>
<name>A0ABQ5MEC3_9FLAO</name>
<comment type="caution">
    <text evidence="2">The sequence shown here is derived from an EMBL/GenBank/DDBJ whole genome shotgun (WGS) entry which is preliminary data.</text>
</comment>
<keyword evidence="1" id="KW-0732">Signal</keyword>
<evidence type="ECO:0000256" key="1">
    <source>
        <dbReference type="SAM" id="SignalP"/>
    </source>
</evidence>
<gene>
    <name evidence="2" type="ORF">Y10_00710</name>
</gene>
<keyword evidence="3" id="KW-1185">Reference proteome</keyword>
<evidence type="ECO:0000313" key="2">
    <source>
        <dbReference type="EMBL" id="GLB47703.1"/>
    </source>
</evidence>
<evidence type="ECO:0000313" key="3">
    <source>
        <dbReference type="Proteomes" id="UP001143543"/>
    </source>
</evidence>
<dbReference type="SUPFAM" id="SSF48452">
    <property type="entry name" value="TPR-like"/>
    <property type="match status" value="1"/>
</dbReference>
<feature type="signal peptide" evidence="1">
    <location>
        <begin position="1"/>
        <end position="21"/>
    </location>
</feature>
<protein>
    <recommendedName>
        <fullName evidence="4">DUF2911 domain-containing protein</fullName>
    </recommendedName>
</protein>
<dbReference type="InterPro" id="IPR021314">
    <property type="entry name" value="DUF2911"/>
</dbReference>
<feature type="chain" id="PRO_5047439640" description="DUF2911 domain-containing protein" evidence="1">
    <location>
        <begin position="22"/>
        <end position="314"/>
    </location>
</feature>
<dbReference type="Proteomes" id="UP001143543">
    <property type="component" value="Unassembled WGS sequence"/>
</dbReference>